<accession>A0A7S2UMC0</accession>
<dbReference type="EMBL" id="HBHQ01021608">
    <property type="protein sequence ID" value="CAD9822765.1"/>
    <property type="molecule type" value="Transcribed_RNA"/>
</dbReference>
<feature type="transmembrane region" description="Helical" evidence="2">
    <location>
        <begin position="172"/>
        <end position="195"/>
    </location>
</feature>
<protein>
    <recommendedName>
        <fullName evidence="4">Transmembrane protein 18</fullName>
    </recommendedName>
</protein>
<organism evidence="3">
    <name type="scientific">Attheya septentrionalis</name>
    <dbReference type="NCBI Taxonomy" id="420275"/>
    <lineage>
        <taxon>Eukaryota</taxon>
        <taxon>Sar</taxon>
        <taxon>Stramenopiles</taxon>
        <taxon>Ochrophyta</taxon>
        <taxon>Bacillariophyta</taxon>
        <taxon>Coscinodiscophyceae</taxon>
        <taxon>Chaetocerotophycidae</taxon>
        <taxon>Chaetocerotales</taxon>
        <taxon>Attheyaceae</taxon>
        <taxon>Attheya</taxon>
    </lineage>
</organism>
<feature type="compositionally biased region" description="Basic residues" evidence="1">
    <location>
        <begin position="230"/>
        <end position="241"/>
    </location>
</feature>
<feature type="region of interest" description="Disordered" evidence="1">
    <location>
        <begin position="211"/>
        <end position="241"/>
    </location>
</feature>
<evidence type="ECO:0008006" key="4">
    <source>
        <dbReference type="Google" id="ProtNLM"/>
    </source>
</evidence>
<dbReference type="AlphaFoldDB" id="A0A7S2UMC0"/>
<reference evidence="3" key="1">
    <citation type="submission" date="2021-01" db="EMBL/GenBank/DDBJ databases">
        <authorList>
            <person name="Corre E."/>
            <person name="Pelletier E."/>
            <person name="Niang G."/>
            <person name="Scheremetjew M."/>
            <person name="Finn R."/>
            <person name="Kale V."/>
            <person name="Holt S."/>
            <person name="Cochrane G."/>
            <person name="Meng A."/>
            <person name="Brown T."/>
            <person name="Cohen L."/>
        </authorList>
    </citation>
    <scope>NUCLEOTIDE SEQUENCE</scope>
    <source>
        <strain evidence="3">CCMP2084</strain>
    </source>
</reference>
<keyword evidence="2" id="KW-0812">Transmembrane</keyword>
<name>A0A7S2UMC0_9STRA</name>
<proteinExistence type="predicted"/>
<evidence type="ECO:0000313" key="3">
    <source>
        <dbReference type="EMBL" id="CAD9822765.1"/>
    </source>
</evidence>
<keyword evidence="2" id="KW-1133">Transmembrane helix</keyword>
<keyword evidence="2" id="KW-0472">Membrane</keyword>
<feature type="transmembrane region" description="Helical" evidence="2">
    <location>
        <begin position="107"/>
        <end position="126"/>
    </location>
</feature>
<dbReference type="InterPro" id="IPR026721">
    <property type="entry name" value="TMEM18"/>
</dbReference>
<sequence length="241" mass="26814">MATAWFNKLSDELEDVANKFEDGLSSLWNDQVKPTPATPEDGPAASSAGSFADGDFIMGEEEMMEDSPLSGIAEGVLKDIMSGQAAPQTPMEHIDAFRSAIQWSEPFILYLIGFQVVMLLSTVMVVRSDSLAARMVLMVLIVVLVKLSEWLNEYGAQHWESFSTQNYFDKKGIFMGILFCAPLLLDCFLMLLAFLREASQLLIDVKKMEVQKNRKKKTGTAASKTTAPVGRRKKKESKKED</sequence>
<feature type="transmembrane region" description="Helical" evidence="2">
    <location>
        <begin position="132"/>
        <end position="151"/>
    </location>
</feature>
<dbReference type="Pfam" id="PF14770">
    <property type="entry name" value="TMEM18"/>
    <property type="match status" value="1"/>
</dbReference>
<feature type="region of interest" description="Disordered" evidence="1">
    <location>
        <begin position="28"/>
        <end position="50"/>
    </location>
</feature>
<evidence type="ECO:0000256" key="1">
    <source>
        <dbReference type="SAM" id="MobiDB-lite"/>
    </source>
</evidence>
<gene>
    <name evidence="3" type="ORF">ASEP1449_LOCUS14599</name>
</gene>
<evidence type="ECO:0000256" key="2">
    <source>
        <dbReference type="SAM" id="Phobius"/>
    </source>
</evidence>
<feature type="compositionally biased region" description="Low complexity" evidence="1">
    <location>
        <begin position="41"/>
        <end position="50"/>
    </location>
</feature>